<proteinExistence type="predicted"/>
<keyword evidence="1" id="KW-0812">Transmembrane</keyword>
<feature type="transmembrane region" description="Helical" evidence="1">
    <location>
        <begin position="458"/>
        <end position="481"/>
    </location>
</feature>
<dbReference type="AlphaFoldDB" id="A0A485KBR9"/>
<keyword evidence="4" id="KW-1185">Reference proteome</keyword>
<dbReference type="EMBL" id="CAADRA010000205">
    <property type="protein sequence ID" value="VFT79241.1"/>
    <property type="molecule type" value="Genomic_DNA"/>
</dbReference>
<feature type="transmembrane region" description="Helical" evidence="1">
    <location>
        <begin position="501"/>
        <end position="519"/>
    </location>
</feature>
<sequence length="757" mass="82952">MAVLTKSSPVAAIVPQRNGLTTITSGIQSGPAPHAVQVQLASGMQKRQGSFHKAQRSATTVTRVLFWLGCLSIEIAAYLVAPAWIYMDLPSLLANLLTTTYSIMGNFDSGPTMAAWDVSLYTGFNTTAAQNEVNLRRLLDQINSTPLGSTTPIDVPTAQIPFTMTLGPKTNFIQSVTTTNQTDVGTARYTLMVGKTFSMNNPVFSPLESIVIQVRMTNKVHGYETMRVFLTTSANTTHESLVDATSAYTDLIGVASHLMCVTNFDANTIKCGSIVLPPAAVASLTVDVEKTNGGAATLPSCTHPQIKNMVYSITPPDQAKFYCAGDLSISKILAFENWMVSTGIPGMANQLMTSSVHHAPTGYRLPLRGVGFLDATPNATSVMVPTMQIKNDSWRGQASRIDYIIQTQVMILLVTRVASAAFYLGLLVKFSLVKRRNVLLVLVDNFSLEVSNSSSFDVTVAITLVTTYWTYWDMILAMLVRQCLSVLPWNSSPLHTYVDDLRFMPSAVCYIFVVGMCVVKHVLNSIRQCTKLAYVAAYLATVILLAGQCSHQGPALTAIRSVDPYAFHPTLVAPMIMFYYRTSPHLDVYFFMTYSVVGAIAIAVMVSKCFALRRRRTHQRRVESGLPQKDDPLARFSSFDVAVGLEIRFPGGFVDTARMYLPSERASGRVRSTVYSVAMAGYVEIDGCLMLSTSVQRCVLAFLLGSSIDTSGPIHYFKLDDSGKTVCNKIYRTFPTEFIRGKNAWTFLSSLSLNELE</sequence>
<protein>
    <submittedName>
        <fullName evidence="3">Aste57867_2037 protein</fullName>
    </submittedName>
</protein>
<feature type="transmembrane region" description="Helical" evidence="1">
    <location>
        <begin position="588"/>
        <end position="611"/>
    </location>
</feature>
<dbReference type="EMBL" id="VJMH01000205">
    <property type="protein sequence ID" value="KAF0717882.1"/>
    <property type="molecule type" value="Genomic_DNA"/>
</dbReference>
<organism evidence="3 4">
    <name type="scientific">Aphanomyces stellatus</name>
    <dbReference type="NCBI Taxonomy" id="120398"/>
    <lineage>
        <taxon>Eukaryota</taxon>
        <taxon>Sar</taxon>
        <taxon>Stramenopiles</taxon>
        <taxon>Oomycota</taxon>
        <taxon>Saprolegniomycetes</taxon>
        <taxon>Saprolegniales</taxon>
        <taxon>Verrucalvaceae</taxon>
        <taxon>Aphanomyces</taxon>
    </lineage>
</organism>
<feature type="transmembrane region" description="Helical" evidence="1">
    <location>
        <begin position="64"/>
        <end position="87"/>
    </location>
</feature>
<gene>
    <name evidence="3" type="primary">Aste57867_2037</name>
    <name evidence="2" type="ORF">As57867_002033</name>
    <name evidence="3" type="ORF">ASTE57867_2037</name>
</gene>
<feature type="transmembrane region" description="Helical" evidence="1">
    <location>
        <begin position="531"/>
        <end position="547"/>
    </location>
</feature>
<evidence type="ECO:0000256" key="1">
    <source>
        <dbReference type="SAM" id="Phobius"/>
    </source>
</evidence>
<accession>A0A485KBR9</accession>
<dbReference type="OrthoDB" id="63523at2759"/>
<evidence type="ECO:0000313" key="2">
    <source>
        <dbReference type="EMBL" id="KAF0717882.1"/>
    </source>
</evidence>
<name>A0A485KBR9_9STRA</name>
<evidence type="ECO:0000313" key="4">
    <source>
        <dbReference type="Proteomes" id="UP000332933"/>
    </source>
</evidence>
<keyword evidence="1" id="KW-1133">Transmembrane helix</keyword>
<dbReference type="Proteomes" id="UP000332933">
    <property type="component" value="Unassembled WGS sequence"/>
</dbReference>
<keyword evidence="1" id="KW-0472">Membrane</keyword>
<reference evidence="3 4" key="1">
    <citation type="submission" date="2019-03" db="EMBL/GenBank/DDBJ databases">
        <authorList>
            <person name="Gaulin E."/>
            <person name="Dumas B."/>
        </authorList>
    </citation>
    <scope>NUCLEOTIDE SEQUENCE [LARGE SCALE GENOMIC DNA]</scope>
    <source>
        <strain evidence="3">CBS 568.67</strain>
    </source>
</reference>
<feature type="transmembrane region" description="Helical" evidence="1">
    <location>
        <begin position="409"/>
        <end position="428"/>
    </location>
</feature>
<evidence type="ECO:0000313" key="3">
    <source>
        <dbReference type="EMBL" id="VFT79241.1"/>
    </source>
</evidence>
<reference evidence="2" key="2">
    <citation type="submission" date="2019-06" db="EMBL/GenBank/DDBJ databases">
        <title>Genomics analysis of Aphanomyces spp. identifies a new class of oomycete effector associated with host adaptation.</title>
        <authorList>
            <person name="Gaulin E."/>
        </authorList>
    </citation>
    <scope>NUCLEOTIDE SEQUENCE</scope>
    <source>
        <strain evidence="2">CBS 578.67</strain>
    </source>
</reference>